<sequence>MENELAQLSINEEEEEILQIQDDLQPYTDVGDYKLVGCFLTTSIINFSAMKSTLANLRHPICGVQIRDLGEKRYLFKFFHSMDMERVLKGLPWTFNNHLLILSNLNRGEDSLKISLIYVPFWVQIHDVPMGLFSKSLAMLLGNFIGVFLEYDASNLGRENSNFMRVRDQIDVRKPLRRKKQTKMMFGSDPIELGWDLSLRAPSRRAFSKNSIWLREEDEGVREGYWMENRLGEMGSRNGIPRGSEMKTRDPILGFGLEGKGTVLEKPWSYKKHTLIDHDLEDEVLIEEEGKKQNRGEMEGQILLSSAATK</sequence>
<evidence type="ECO:0000313" key="3">
    <source>
        <dbReference type="EMBL" id="MBA0729592.1"/>
    </source>
</evidence>
<feature type="non-terminal residue" evidence="3">
    <location>
        <position position="310"/>
    </location>
</feature>
<dbReference type="PANTHER" id="PTHR31286:SF153">
    <property type="entry name" value="DUF4283 DOMAIN PROTEIN"/>
    <property type="match status" value="1"/>
</dbReference>
<dbReference type="AlphaFoldDB" id="A0A7J9B068"/>
<gene>
    <name evidence="3" type="ORF">Golax_022482</name>
</gene>
<evidence type="ECO:0000256" key="1">
    <source>
        <dbReference type="SAM" id="MobiDB-lite"/>
    </source>
</evidence>
<feature type="domain" description="DUF4283" evidence="2">
    <location>
        <begin position="35"/>
        <end position="108"/>
    </location>
</feature>
<keyword evidence="4" id="KW-1185">Reference proteome</keyword>
<dbReference type="PANTHER" id="PTHR31286">
    <property type="entry name" value="GLYCINE-RICH CELL WALL STRUCTURAL PROTEIN 1.8-LIKE"/>
    <property type="match status" value="1"/>
</dbReference>
<organism evidence="3 4">
    <name type="scientific">Gossypium laxum</name>
    <dbReference type="NCBI Taxonomy" id="34288"/>
    <lineage>
        <taxon>Eukaryota</taxon>
        <taxon>Viridiplantae</taxon>
        <taxon>Streptophyta</taxon>
        <taxon>Embryophyta</taxon>
        <taxon>Tracheophyta</taxon>
        <taxon>Spermatophyta</taxon>
        <taxon>Magnoliopsida</taxon>
        <taxon>eudicotyledons</taxon>
        <taxon>Gunneridae</taxon>
        <taxon>Pentapetalae</taxon>
        <taxon>rosids</taxon>
        <taxon>malvids</taxon>
        <taxon>Malvales</taxon>
        <taxon>Malvaceae</taxon>
        <taxon>Malvoideae</taxon>
        <taxon>Gossypium</taxon>
    </lineage>
</organism>
<comment type="caution">
    <text evidence="3">The sequence shown here is derived from an EMBL/GenBank/DDBJ whole genome shotgun (WGS) entry which is preliminary data.</text>
</comment>
<proteinExistence type="predicted"/>
<feature type="compositionally biased region" description="Basic and acidic residues" evidence="1">
    <location>
        <begin position="288"/>
        <end position="298"/>
    </location>
</feature>
<evidence type="ECO:0000313" key="4">
    <source>
        <dbReference type="Proteomes" id="UP000593574"/>
    </source>
</evidence>
<reference evidence="3 4" key="1">
    <citation type="journal article" date="2019" name="Genome Biol. Evol.">
        <title>Insights into the evolution of the New World diploid cottons (Gossypium, subgenus Houzingenia) based on genome sequencing.</title>
        <authorList>
            <person name="Grover C.E."/>
            <person name="Arick M.A. 2nd"/>
            <person name="Thrash A."/>
            <person name="Conover J.L."/>
            <person name="Sanders W.S."/>
            <person name="Peterson D.G."/>
            <person name="Frelichowski J.E."/>
            <person name="Scheffler J.A."/>
            <person name="Scheffler B.E."/>
            <person name="Wendel J.F."/>
        </authorList>
    </citation>
    <scope>NUCLEOTIDE SEQUENCE [LARGE SCALE GENOMIC DNA]</scope>
    <source>
        <strain evidence="3">4</strain>
        <tissue evidence="3">Leaf</tissue>
    </source>
</reference>
<evidence type="ECO:0000259" key="2">
    <source>
        <dbReference type="Pfam" id="PF14111"/>
    </source>
</evidence>
<accession>A0A7J9B068</accession>
<dbReference type="Pfam" id="PF14111">
    <property type="entry name" value="DUF4283"/>
    <property type="match status" value="1"/>
</dbReference>
<dbReference type="InterPro" id="IPR040256">
    <property type="entry name" value="At4g02000-like"/>
</dbReference>
<protein>
    <recommendedName>
        <fullName evidence="2">DUF4283 domain-containing protein</fullName>
    </recommendedName>
</protein>
<dbReference type="Proteomes" id="UP000593574">
    <property type="component" value="Unassembled WGS sequence"/>
</dbReference>
<feature type="region of interest" description="Disordered" evidence="1">
    <location>
        <begin position="288"/>
        <end position="310"/>
    </location>
</feature>
<name>A0A7J9B068_9ROSI</name>
<dbReference type="EMBL" id="JABEZV010438506">
    <property type="protein sequence ID" value="MBA0729592.1"/>
    <property type="molecule type" value="Genomic_DNA"/>
</dbReference>
<dbReference type="InterPro" id="IPR025558">
    <property type="entry name" value="DUF4283"/>
</dbReference>